<dbReference type="Proteomes" id="UP000660680">
    <property type="component" value="Unassembled WGS sequence"/>
</dbReference>
<evidence type="ECO:0000313" key="2">
    <source>
        <dbReference type="EMBL" id="GGS52044.1"/>
    </source>
</evidence>
<feature type="compositionally biased region" description="Basic and acidic residues" evidence="1">
    <location>
        <begin position="1"/>
        <end position="16"/>
    </location>
</feature>
<name>A0A918GR15_9PSEU</name>
<dbReference type="EMBL" id="BMRB01000006">
    <property type="protein sequence ID" value="GGS52044.1"/>
    <property type="molecule type" value="Genomic_DNA"/>
</dbReference>
<proteinExistence type="predicted"/>
<feature type="region of interest" description="Disordered" evidence="1">
    <location>
        <begin position="1"/>
        <end position="74"/>
    </location>
</feature>
<accession>A0A918GR15</accession>
<sequence>MPDRPVPRNGLIRRDLPLSNRAIHGTGLTRRTRLVPPDRPVPHNGPIPRDLPLANRAIHGTGLTRRTDGFLSTG</sequence>
<dbReference type="AlphaFoldDB" id="A0A918GR15"/>
<gene>
    <name evidence="2" type="ORF">GCM10010171_53880</name>
</gene>
<protein>
    <submittedName>
        <fullName evidence="2">Uncharacterized protein</fullName>
    </submittedName>
</protein>
<evidence type="ECO:0000313" key="3">
    <source>
        <dbReference type="Proteomes" id="UP000660680"/>
    </source>
</evidence>
<organism evidence="2 3">
    <name type="scientific">Actinokineospora fastidiosa</name>
    <dbReference type="NCBI Taxonomy" id="1816"/>
    <lineage>
        <taxon>Bacteria</taxon>
        <taxon>Bacillati</taxon>
        <taxon>Actinomycetota</taxon>
        <taxon>Actinomycetes</taxon>
        <taxon>Pseudonocardiales</taxon>
        <taxon>Pseudonocardiaceae</taxon>
        <taxon>Actinokineospora</taxon>
    </lineage>
</organism>
<reference evidence="2" key="2">
    <citation type="submission" date="2020-09" db="EMBL/GenBank/DDBJ databases">
        <authorList>
            <person name="Sun Q."/>
            <person name="Ohkuma M."/>
        </authorList>
    </citation>
    <scope>NUCLEOTIDE SEQUENCE</scope>
    <source>
        <strain evidence="2">JCM 3276</strain>
    </source>
</reference>
<comment type="caution">
    <text evidence="2">The sequence shown here is derived from an EMBL/GenBank/DDBJ whole genome shotgun (WGS) entry which is preliminary data.</text>
</comment>
<reference evidence="2" key="1">
    <citation type="journal article" date="2014" name="Int. J. Syst. Evol. Microbiol.">
        <title>Complete genome sequence of Corynebacterium casei LMG S-19264T (=DSM 44701T), isolated from a smear-ripened cheese.</title>
        <authorList>
            <consortium name="US DOE Joint Genome Institute (JGI-PGF)"/>
            <person name="Walter F."/>
            <person name="Albersmeier A."/>
            <person name="Kalinowski J."/>
            <person name="Ruckert C."/>
        </authorList>
    </citation>
    <scope>NUCLEOTIDE SEQUENCE</scope>
    <source>
        <strain evidence="2">JCM 3276</strain>
    </source>
</reference>
<keyword evidence="3" id="KW-1185">Reference proteome</keyword>
<evidence type="ECO:0000256" key="1">
    <source>
        <dbReference type="SAM" id="MobiDB-lite"/>
    </source>
</evidence>